<organism evidence="1">
    <name type="scientific">marine metagenome</name>
    <dbReference type="NCBI Taxonomy" id="408172"/>
    <lineage>
        <taxon>unclassified sequences</taxon>
        <taxon>metagenomes</taxon>
        <taxon>ecological metagenomes</taxon>
    </lineage>
</organism>
<evidence type="ECO:0000313" key="1">
    <source>
        <dbReference type="EMBL" id="SVB20481.1"/>
    </source>
</evidence>
<name>A0A382C442_9ZZZZ</name>
<dbReference type="EMBL" id="UINC01032583">
    <property type="protein sequence ID" value="SVB20481.1"/>
    <property type="molecule type" value="Genomic_DNA"/>
</dbReference>
<dbReference type="AlphaFoldDB" id="A0A382C442"/>
<reference evidence="1" key="1">
    <citation type="submission" date="2018-05" db="EMBL/GenBank/DDBJ databases">
        <authorList>
            <person name="Lanie J.A."/>
            <person name="Ng W.-L."/>
            <person name="Kazmierczak K.M."/>
            <person name="Andrzejewski T.M."/>
            <person name="Davidsen T.M."/>
            <person name="Wayne K.J."/>
            <person name="Tettelin H."/>
            <person name="Glass J.I."/>
            <person name="Rusch D."/>
            <person name="Podicherti R."/>
            <person name="Tsui H.-C.T."/>
            <person name="Winkler M.E."/>
        </authorList>
    </citation>
    <scope>NUCLEOTIDE SEQUENCE</scope>
</reference>
<gene>
    <name evidence="1" type="ORF">METZ01_LOCUS173335</name>
</gene>
<protein>
    <submittedName>
        <fullName evidence="1">Uncharacterized protein</fullName>
    </submittedName>
</protein>
<feature type="non-terminal residue" evidence="1">
    <location>
        <position position="1"/>
    </location>
</feature>
<sequence>VPNYFKTKFFFIALAVLAIYSYGWRVTEINLGDLFR</sequence>
<feature type="non-terminal residue" evidence="1">
    <location>
        <position position="36"/>
    </location>
</feature>
<accession>A0A382C442</accession>
<proteinExistence type="predicted"/>